<comment type="caution">
    <text evidence="1">The sequence shown here is derived from an EMBL/GenBank/DDBJ whole genome shotgun (WGS) entry which is preliminary data.</text>
</comment>
<dbReference type="AlphaFoldDB" id="A0AAD8BHC7"/>
<name>A0AAD8BHC7_BIOPF</name>
<dbReference type="Proteomes" id="UP001233172">
    <property type="component" value="Unassembled WGS sequence"/>
</dbReference>
<evidence type="ECO:0000313" key="1">
    <source>
        <dbReference type="EMBL" id="KAK0054580.1"/>
    </source>
</evidence>
<keyword evidence="2" id="KW-1185">Reference proteome</keyword>
<protein>
    <submittedName>
        <fullName evidence="1">Uncharacterized protein</fullName>
    </submittedName>
</protein>
<proteinExistence type="predicted"/>
<reference evidence="1" key="1">
    <citation type="journal article" date="2023" name="PLoS Negl. Trop. Dis.">
        <title>A genome sequence for Biomphalaria pfeifferi, the major vector snail for the human-infecting parasite Schistosoma mansoni.</title>
        <authorList>
            <person name="Bu L."/>
            <person name="Lu L."/>
            <person name="Laidemitt M.R."/>
            <person name="Zhang S.M."/>
            <person name="Mutuku M."/>
            <person name="Mkoji G."/>
            <person name="Steinauer M."/>
            <person name="Loker E.S."/>
        </authorList>
    </citation>
    <scope>NUCLEOTIDE SEQUENCE</scope>
    <source>
        <strain evidence="1">KasaAsao</strain>
    </source>
</reference>
<gene>
    <name evidence="1" type="ORF">Bpfe_015925</name>
</gene>
<reference evidence="1" key="2">
    <citation type="submission" date="2023-04" db="EMBL/GenBank/DDBJ databases">
        <authorList>
            <person name="Bu L."/>
            <person name="Lu L."/>
            <person name="Laidemitt M.R."/>
            <person name="Zhang S.M."/>
            <person name="Mutuku M."/>
            <person name="Mkoji G."/>
            <person name="Steinauer M."/>
            <person name="Loker E.S."/>
        </authorList>
    </citation>
    <scope>NUCLEOTIDE SEQUENCE</scope>
    <source>
        <strain evidence="1">KasaAsao</strain>
        <tissue evidence="1">Whole Snail</tissue>
    </source>
</reference>
<dbReference type="EMBL" id="JASAOG010000076">
    <property type="protein sequence ID" value="KAK0054580.1"/>
    <property type="molecule type" value="Genomic_DNA"/>
</dbReference>
<accession>A0AAD8BHC7</accession>
<sequence length="100" mass="11514">MFHFQVPYNDCLIKPEPFPGSSNVTRDINCLVAKNINLIIVDLGVRYCFTNFLKEIPQNTSNYIRIVGDVESQEYLKERLTKLICQAINDNRYGCVPTVQ</sequence>
<evidence type="ECO:0000313" key="2">
    <source>
        <dbReference type="Proteomes" id="UP001233172"/>
    </source>
</evidence>
<organism evidence="1 2">
    <name type="scientific">Biomphalaria pfeifferi</name>
    <name type="common">Bloodfluke planorb</name>
    <name type="synonym">Freshwater snail</name>
    <dbReference type="NCBI Taxonomy" id="112525"/>
    <lineage>
        <taxon>Eukaryota</taxon>
        <taxon>Metazoa</taxon>
        <taxon>Spiralia</taxon>
        <taxon>Lophotrochozoa</taxon>
        <taxon>Mollusca</taxon>
        <taxon>Gastropoda</taxon>
        <taxon>Heterobranchia</taxon>
        <taxon>Euthyneura</taxon>
        <taxon>Panpulmonata</taxon>
        <taxon>Hygrophila</taxon>
        <taxon>Lymnaeoidea</taxon>
        <taxon>Planorbidae</taxon>
        <taxon>Biomphalaria</taxon>
    </lineage>
</organism>